<protein>
    <recommendedName>
        <fullName evidence="1">Phosphoribulokinase/uridine kinase domain-containing protein</fullName>
    </recommendedName>
</protein>
<evidence type="ECO:0000313" key="3">
    <source>
        <dbReference type="Proteomes" id="UP001498476"/>
    </source>
</evidence>
<name>A0ABR1GP97_9HYPO</name>
<sequence length="233" mass="25464">MDDTYQSLAQRISRQLALKEPEEHKRLLIAMAGPPGSGKSTIAHQIVKHFASMPSSPFIVAISVDGFHHSLATLRSLPNAAEALARRGAPWTFDGTAAANLVQQLRNGARRYSVTAPTFDHAVKDPVPDGLIVGPDVQVCLLEGNYLLSDEAPWDGIVPSVDDCWLVQVDPSLARSRVAKRHLMSGIEDTMESALKRADENDLLNGEYVIRHSEGRYDVLIESVEDGKSSMII</sequence>
<accession>A0ABR1GP97</accession>
<dbReference type="InterPro" id="IPR006083">
    <property type="entry name" value="PRK/URK"/>
</dbReference>
<evidence type="ECO:0000313" key="2">
    <source>
        <dbReference type="EMBL" id="KAK7403736.1"/>
    </source>
</evidence>
<dbReference type="PANTHER" id="PTHR10285">
    <property type="entry name" value="URIDINE KINASE"/>
    <property type="match status" value="1"/>
</dbReference>
<proteinExistence type="predicted"/>
<dbReference type="Pfam" id="PF00485">
    <property type="entry name" value="PRK"/>
    <property type="match status" value="1"/>
</dbReference>
<dbReference type="Proteomes" id="UP001498476">
    <property type="component" value="Unassembled WGS sequence"/>
</dbReference>
<dbReference type="SUPFAM" id="SSF52540">
    <property type="entry name" value="P-loop containing nucleoside triphosphate hydrolases"/>
    <property type="match status" value="1"/>
</dbReference>
<reference evidence="2 3" key="1">
    <citation type="journal article" date="2025" name="Microbiol. Resour. Announc.">
        <title>Draft genome sequences for Neonectria magnoliae and Neonectria punicea, canker pathogens of Liriodendron tulipifera and Acer saccharum in West Virginia.</title>
        <authorList>
            <person name="Petronek H.M."/>
            <person name="Kasson M.T."/>
            <person name="Metheny A.M."/>
            <person name="Stauder C.M."/>
            <person name="Lovett B."/>
            <person name="Lynch S.C."/>
            <person name="Garnas J.R."/>
            <person name="Kasson L.R."/>
            <person name="Stajich J.E."/>
        </authorList>
    </citation>
    <scope>NUCLEOTIDE SEQUENCE [LARGE SCALE GENOMIC DNA]</scope>
    <source>
        <strain evidence="2 3">NRRL 64653</strain>
    </source>
</reference>
<keyword evidence="3" id="KW-1185">Reference proteome</keyword>
<dbReference type="EMBL" id="JAZAVJ010000231">
    <property type="protein sequence ID" value="KAK7403736.1"/>
    <property type="molecule type" value="Genomic_DNA"/>
</dbReference>
<comment type="caution">
    <text evidence="2">The sequence shown here is derived from an EMBL/GenBank/DDBJ whole genome shotgun (WGS) entry which is preliminary data.</text>
</comment>
<evidence type="ECO:0000259" key="1">
    <source>
        <dbReference type="Pfam" id="PF00485"/>
    </source>
</evidence>
<feature type="domain" description="Phosphoribulokinase/uridine kinase" evidence="1">
    <location>
        <begin position="28"/>
        <end position="151"/>
    </location>
</feature>
<gene>
    <name evidence="2" type="ORF">QQX98_010475</name>
</gene>
<dbReference type="Gene3D" id="3.40.50.300">
    <property type="entry name" value="P-loop containing nucleotide triphosphate hydrolases"/>
    <property type="match status" value="2"/>
</dbReference>
<organism evidence="2 3">
    <name type="scientific">Neonectria punicea</name>
    <dbReference type="NCBI Taxonomy" id="979145"/>
    <lineage>
        <taxon>Eukaryota</taxon>
        <taxon>Fungi</taxon>
        <taxon>Dikarya</taxon>
        <taxon>Ascomycota</taxon>
        <taxon>Pezizomycotina</taxon>
        <taxon>Sordariomycetes</taxon>
        <taxon>Hypocreomycetidae</taxon>
        <taxon>Hypocreales</taxon>
        <taxon>Nectriaceae</taxon>
        <taxon>Neonectria</taxon>
    </lineage>
</organism>
<dbReference type="InterPro" id="IPR027417">
    <property type="entry name" value="P-loop_NTPase"/>
</dbReference>